<sequence length="74" mass="8498">MATVDEKHVKTVVESPDSQSDDVRPEIDWSPEEEQRLVRKVDLLIMPLLILAFFALQLDRGNMYEPCGARKTII</sequence>
<protein>
    <recommendedName>
        <fullName evidence="4">Major facilitator superfamily transporter</fullName>
    </recommendedName>
</protein>
<accession>A0AA37US89</accession>
<gene>
    <name evidence="2" type="ORF">ColSpa_12353</name>
</gene>
<dbReference type="RefSeq" id="XP_049134522.1">
    <property type="nucleotide sequence ID" value="XM_049278565.1"/>
</dbReference>
<comment type="caution">
    <text evidence="2">The sequence shown here is derived from an EMBL/GenBank/DDBJ whole genome shotgun (WGS) entry which is preliminary data.</text>
</comment>
<evidence type="ECO:0008006" key="4">
    <source>
        <dbReference type="Google" id="ProtNLM"/>
    </source>
</evidence>
<evidence type="ECO:0000256" key="1">
    <source>
        <dbReference type="SAM" id="MobiDB-lite"/>
    </source>
</evidence>
<keyword evidence="3" id="KW-1185">Reference proteome</keyword>
<name>A0AA37US89_9PEZI</name>
<organism evidence="2 3">
    <name type="scientific">Colletotrichum spaethianum</name>
    <dbReference type="NCBI Taxonomy" id="700344"/>
    <lineage>
        <taxon>Eukaryota</taxon>
        <taxon>Fungi</taxon>
        <taxon>Dikarya</taxon>
        <taxon>Ascomycota</taxon>
        <taxon>Pezizomycotina</taxon>
        <taxon>Sordariomycetes</taxon>
        <taxon>Hypocreomycetidae</taxon>
        <taxon>Glomerellales</taxon>
        <taxon>Glomerellaceae</taxon>
        <taxon>Colletotrichum</taxon>
        <taxon>Colletotrichum spaethianum species complex</taxon>
    </lineage>
</organism>
<dbReference type="GeneID" id="73333155"/>
<proteinExistence type="predicted"/>
<dbReference type="AlphaFoldDB" id="A0AA37US89"/>
<feature type="compositionally biased region" description="Basic and acidic residues" evidence="1">
    <location>
        <begin position="1"/>
        <end position="11"/>
    </location>
</feature>
<evidence type="ECO:0000313" key="3">
    <source>
        <dbReference type="Proteomes" id="UP001055115"/>
    </source>
</evidence>
<feature type="region of interest" description="Disordered" evidence="1">
    <location>
        <begin position="1"/>
        <end position="28"/>
    </location>
</feature>
<dbReference type="EMBL" id="BQXU01000062">
    <property type="protein sequence ID" value="GKT52172.1"/>
    <property type="molecule type" value="Genomic_DNA"/>
</dbReference>
<dbReference type="Proteomes" id="UP001055115">
    <property type="component" value="Unassembled WGS sequence"/>
</dbReference>
<reference evidence="2 3" key="1">
    <citation type="submission" date="2022-03" db="EMBL/GenBank/DDBJ databases">
        <title>Genome data of Colletotrichum spp.</title>
        <authorList>
            <person name="Utami Y.D."/>
            <person name="Hiruma K."/>
        </authorList>
    </citation>
    <scope>NUCLEOTIDE SEQUENCE [LARGE SCALE GENOMIC DNA]</scope>
    <source>
        <strain evidence="2 3">MAFF 239500</strain>
    </source>
</reference>
<evidence type="ECO:0000313" key="2">
    <source>
        <dbReference type="EMBL" id="GKT52172.1"/>
    </source>
</evidence>